<accession>A0A840P0R1</accession>
<dbReference type="AlphaFoldDB" id="A0A840P0R1"/>
<dbReference type="EMBL" id="JACHGN010000002">
    <property type="protein sequence ID" value="MBB5131523.1"/>
    <property type="molecule type" value="Genomic_DNA"/>
</dbReference>
<gene>
    <name evidence="1" type="ORF">HNP84_001229</name>
</gene>
<dbReference type="Proteomes" id="UP000578449">
    <property type="component" value="Unassembled WGS sequence"/>
</dbReference>
<comment type="caution">
    <text evidence="1">The sequence shown here is derived from an EMBL/GenBank/DDBJ whole genome shotgun (WGS) entry which is preliminary data.</text>
</comment>
<reference evidence="1 2" key="1">
    <citation type="submission" date="2020-08" db="EMBL/GenBank/DDBJ databases">
        <title>Genomic Encyclopedia of Type Strains, Phase IV (KMG-IV): sequencing the most valuable type-strain genomes for metagenomic binning, comparative biology and taxonomic classification.</title>
        <authorList>
            <person name="Goeker M."/>
        </authorList>
    </citation>
    <scope>NUCLEOTIDE SEQUENCE [LARGE SCALE GENOMIC DNA]</scope>
    <source>
        <strain evidence="1 2">DSM 45615</strain>
    </source>
</reference>
<proteinExistence type="predicted"/>
<protein>
    <submittedName>
        <fullName evidence="1">Uncharacterized protein</fullName>
    </submittedName>
</protein>
<dbReference type="RefSeq" id="WP_185048337.1">
    <property type="nucleotide sequence ID" value="NZ_BAABIX010000022.1"/>
</dbReference>
<evidence type="ECO:0000313" key="1">
    <source>
        <dbReference type="EMBL" id="MBB5131523.1"/>
    </source>
</evidence>
<organism evidence="1 2">
    <name type="scientific">Thermocatellispora tengchongensis</name>
    <dbReference type="NCBI Taxonomy" id="1073253"/>
    <lineage>
        <taxon>Bacteria</taxon>
        <taxon>Bacillati</taxon>
        <taxon>Actinomycetota</taxon>
        <taxon>Actinomycetes</taxon>
        <taxon>Streptosporangiales</taxon>
        <taxon>Streptosporangiaceae</taxon>
        <taxon>Thermocatellispora</taxon>
    </lineage>
</organism>
<name>A0A840P0R1_9ACTN</name>
<evidence type="ECO:0000313" key="2">
    <source>
        <dbReference type="Proteomes" id="UP000578449"/>
    </source>
</evidence>
<sequence length="80" mass="8971">MAVAEMGRQRNVLFRGDAQTRVDENLEIRRLGADRVRRMGHSGDRAAFKPDSVLFPAARGALALDFQLPQGKAHLFPQRL</sequence>
<keyword evidence="2" id="KW-1185">Reference proteome</keyword>